<evidence type="ECO:0000313" key="2">
    <source>
        <dbReference type="Proteomes" id="UP000247781"/>
    </source>
</evidence>
<keyword evidence="2" id="KW-1185">Reference proteome</keyword>
<organism evidence="1 2">
    <name type="scientific">Mycolicibacterium moriokaense</name>
    <dbReference type="NCBI Taxonomy" id="39691"/>
    <lineage>
        <taxon>Bacteria</taxon>
        <taxon>Bacillati</taxon>
        <taxon>Actinomycetota</taxon>
        <taxon>Actinomycetes</taxon>
        <taxon>Mycobacteriales</taxon>
        <taxon>Mycobacteriaceae</taxon>
        <taxon>Mycolicibacterium</taxon>
    </lineage>
</organism>
<comment type="caution">
    <text evidence="1">The sequence shown here is derived from an EMBL/GenBank/DDBJ whole genome shotgun (WGS) entry which is preliminary data.</text>
</comment>
<reference evidence="2" key="1">
    <citation type="submission" date="2018-05" db="EMBL/GenBank/DDBJ databases">
        <authorList>
            <person name="Deangelis K."/>
            <person name="Huntemann M."/>
            <person name="Clum A."/>
            <person name="Pillay M."/>
            <person name="Palaniappan K."/>
            <person name="Varghese N."/>
            <person name="Mikhailova N."/>
            <person name="Stamatis D."/>
            <person name="Reddy T."/>
            <person name="Daum C."/>
            <person name="Shapiro N."/>
            <person name="Ivanova N."/>
            <person name="Kyrpides N."/>
            <person name="Woyke T."/>
        </authorList>
    </citation>
    <scope>NUCLEOTIDE SEQUENCE [LARGE SCALE GENOMIC DNA]</scope>
    <source>
        <strain evidence="2">GAS496</strain>
    </source>
</reference>
<protein>
    <recommendedName>
        <fullName evidence="3">Peptidase</fullName>
    </recommendedName>
</protein>
<dbReference type="EMBL" id="QJJU01000008">
    <property type="protein sequence ID" value="PXX08525.1"/>
    <property type="molecule type" value="Genomic_DNA"/>
</dbReference>
<gene>
    <name evidence="1" type="ORF">C8E89_108191</name>
</gene>
<dbReference type="AlphaFoldDB" id="A0A318HNZ5"/>
<dbReference type="RefSeq" id="WP_110316722.1">
    <property type="nucleotide sequence ID" value="NZ_QJJU01000008.1"/>
</dbReference>
<reference evidence="1 2" key="2">
    <citation type="submission" date="2018-06" db="EMBL/GenBank/DDBJ databases">
        <title>Sequencing of bacterial isolates from soil warming experiment in Harvard Forest, Massachusetts, USA.</title>
        <authorList>
            <person name="Deangelis K.PhD."/>
        </authorList>
    </citation>
    <scope>NUCLEOTIDE SEQUENCE [LARGE SCALE GENOMIC DNA]</scope>
    <source>
        <strain evidence="1 2">GAS496</strain>
    </source>
</reference>
<name>A0A318HNZ5_9MYCO</name>
<dbReference type="Proteomes" id="UP000247781">
    <property type="component" value="Unassembled WGS sequence"/>
</dbReference>
<evidence type="ECO:0000313" key="1">
    <source>
        <dbReference type="EMBL" id="PXX08525.1"/>
    </source>
</evidence>
<accession>A0A318HNZ5</accession>
<evidence type="ECO:0008006" key="3">
    <source>
        <dbReference type="Google" id="ProtNLM"/>
    </source>
</evidence>
<proteinExistence type="predicted"/>
<sequence length="274" mass="28686">MRRSTTSAATDRRRLAAILVTELICGLLLVGRSHPVPALPVVAAPASVTTPTAASTTETLDDGRTVRLVGLGGAHTAPLLARIGAQMNDAATAVTSFWGPDWPRDVLIVGAGSDAEFGRLAGGGPDIAATTTAERIMFAPGAGAMSDAALRIVLRHELFHYASRADTTADAPRWLTEGVADFVGRPPSPRPPGAAELATIPADADLDGPNSSKAYDRAWWFSRFVADAYGTATLRALYVRACGPGHPDADTAVRDTLGADLPTVLAQWRHWMSG</sequence>
<dbReference type="OrthoDB" id="5242307at2"/>